<dbReference type="RefSeq" id="WP_343888913.1">
    <property type="nucleotide sequence ID" value="NZ_BAAAEH010000014.1"/>
</dbReference>
<evidence type="ECO:0000313" key="3">
    <source>
        <dbReference type="Proteomes" id="UP001419910"/>
    </source>
</evidence>
<evidence type="ECO:0000259" key="1">
    <source>
        <dbReference type="Pfam" id="PF12680"/>
    </source>
</evidence>
<dbReference type="Pfam" id="PF12680">
    <property type="entry name" value="SnoaL_2"/>
    <property type="match status" value="2"/>
</dbReference>
<name>A0ABU9Y5N4_9SPHN</name>
<feature type="domain" description="SnoaL-like" evidence="1">
    <location>
        <begin position="6"/>
        <end position="114"/>
    </location>
</feature>
<dbReference type="InterPro" id="IPR032710">
    <property type="entry name" value="NTF2-like_dom_sf"/>
</dbReference>
<keyword evidence="3" id="KW-1185">Reference proteome</keyword>
<feature type="domain" description="SnoaL-like" evidence="1">
    <location>
        <begin position="143"/>
        <end position="255"/>
    </location>
</feature>
<reference evidence="2 3" key="1">
    <citation type="submission" date="2024-05" db="EMBL/GenBank/DDBJ databases">
        <authorList>
            <person name="Liu Q."/>
            <person name="Xin Y.-H."/>
        </authorList>
    </citation>
    <scope>NUCLEOTIDE SEQUENCE [LARGE SCALE GENOMIC DNA]</scope>
    <source>
        <strain evidence="2 3">CGMCC 1.10181</strain>
    </source>
</reference>
<evidence type="ECO:0000313" key="2">
    <source>
        <dbReference type="EMBL" id="MEN2791120.1"/>
    </source>
</evidence>
<sequence>MDYSAYEALFNTGDDRALVERFFCEDVRFTGGSRDYQGSDQLLAFLGWAHDGVREVMRPQLVLRDDEHLFAEIDMDFHATKERADFPFGHLHPGDSVTVKFFVTYRLRHGKVAELKSMTWPPGKGVTRLAPLGAHPSQIAAFHAYVAAFSNADCDRFRRFYADDVVLTLNPQIPPLCGPDAIVGFYGPMFETVRERLSIHSVEASDAAITLDATMRFTAIADAPNFVLRPMQRGDRIEGRVFVDYALRDGLIARISVRRQGDLVFKGASET</sequence>
<dbReference type="Proteomes" id="UP001419910">
    <property type="component" value="Unassembled WGS sequence"/>
</dbReference>
<organism evidence="2 3">
    <name type="scientific">Sphingomonas oligophenolica</name>
    <dbReference type="NCBI Taxonomy" id="301154"/>
    <lineage>
        <taxon>Bacteria</taxon>
        <taxon>Pseudomonadati</taxon>
        <taxon>Pseudomonadota</taxon>
        <taxon>Alphaproteobacteria</taxon>
        <taxon>Sphingomonadales</taxon>
        <taxon>Sphingomonadaceae</taxon>
        <taxon>Sphingomonas</taxon>
    </lineage>
</organism>
<protein>
    <submittedName>
        <fullName evidence="2">Nuclear transport factor 2 family protein</fullName>
    </submittedName>
</protein>
<dbReference type="Gene3D" id="3.10.450.50">
    <property type="match status" value="2"/>
</dbReference>
<comment type="caution">
    <text evidence="2">The sequence shown here is derived from an EMBL/GenBank/DDBJ whole genome shotgun (WGS) entry which is preliminary data.</text>
</comment>
<dbReference type="SUPFAM" id="SSF54427">
    <property type="entry name" value="NTF2-like"/>
    <property type="match status" value="2"/>
</dbReference>
<proteinExistence type="predicted"/>
<gene>
    <name evidence="2" type="ORF">ABC974_15905</name>
</gene>
<accession>A0ABU9Y5N4</accession>
<dbReference type="EMBL" id="JBDIME010000014">
    <property type="protein sequence ID" value="MEN2791120.1"/>
    <property type="molecule type" value="Genomic_DNA"/>
</dbReference>
<dbReference type="InterPro" id="IPR037401">
    <property type="entry name" value="SnoaL-like"/>
</dbReference>